<evidence type="ECO:0000256" key="2">
    <source>
        <dbReference type="ARBA" id="ARBA00022603"/>
    </source>
</evidence>
<dbReference type="OrthoDB" id="9795085at2"/>
<sequence>MEPADPIRRTGVPAWDPAQYRSHAGHRLRPLHDLLARVPPLPSPRPRIADLGCGPGEPTALLAEHWPAARITGYDLSEAMLAEARAHAGPTSGGGAVDFARADLAAWRPGEPHDLIVSNAALHWCPGHITRFPDWIAALRPTGVLAFQVPGNFAAPGHTLLTDLCASPRWRDRLGAGTRRTPVAEPAEYAEALAALGCGTDVWETTYVHVLTGRDPVLEWMKGTALRPVLTALDPDTAAREAFLAEYRDLLREAYPPGPHGTLFPFRRIFAVAVRRT</sequence>
<evidence type="ECO:0000256" key="5">
    <source>
        <dbReference type="HAMAP-Rule" id="MF_00560"/>
    </source>
</evidence>
<dbReference type="SUPFAM" id="SSF53335">
    <property type="entry name" value="S-adenosyl-L-methionine-dependent methyltransferases"/>
    <property type="match status" value="1"/>
</dbReference>
<accession>A0A1I3TVW6</accession>
<comment type="similarity">
    <text evidence="5">Belongs to the methyltransferase superfamily. Tam family.</text>
</comment>
<protein>
    <recommendedName>
        <fullName evidence="5">Trans-aconitate 2-methyltransferase</fullName>
        <ecNumber evidence="5">2.1.1.144</ecNumber>
    </recommendedName>
</protein>
<dbReference type="NCBIfam" id="NF010703">
    <property type="entry name" value="PRK14103.1"/>
    <property type="match status" value="1"/>
</dbReference>
<organism evidence="7 8">
    <name type="scientific">Streptomyces pini</name>
    <dbReference type="NCBI Taxonomy" id="1520580"/>
    <lineage>
        <taxon>Bacteria</taxon>
        <taxon>Bacillati</taxon>
        <taxon>Actinomycetota</taxon>
        <taxon>Actinomycetes</taxon>
        <taxon>Kitasatosporales</taxon>
        <taxon>Streptomycetaceae</taxon>
        <taxon>Streptomyces</taxon>
    </lineage>
</organism>
<dbReference type="AlphaFoldDB" id="A0A1I3TVW6"/>
<comment type="catalytic activity">
    <reaction evidence="5">
        <text>trans-aconitate + S-adenosyl-L-methionine = (E)-3-(methoxycarbonyl)pent-2-enedioate + S-adenosyl-L-homocysteine</text>
        <dbReference type="Rhea" id="RHEA:14969"/>
        <dbReference type="ChEBI" id="CHEBI:15708"/>
        <dbReference type="ChEBI" id="CHEBI:57470"/>
        <dbReference type="ChEBI" id="CHEBI:57856"/>
        <dbReference type="ChEBI" id="CHEBI:59789"/>
        <dbReference type="EC" id="2.1.1.144"/>
    </reaction>
</comment>
<evidence type="ECO:0000256" key="4">
    <source>
        <dbReference type="ARBA" id="ARBA00022691"/>
    </source>
</evidence>
<keyword evidence="4 5" id="KW-0949">S-adenosyl-L-methionine</keyword>
<evidence type="ECO:0000313" key="8">
    <source>
        <dbReference type="Proteomes" id="UP000198928"/>
    </source>
</evidence>
<evidence type="ECO:0000256" key="3">
    <source>
        <dbReference type="ARBA" id="ARBA00022679"/>
    </source>
</evidence>
<proteinExistence type="inferred from homology"/>
<comment type="subcellular location">
    <subcellularLocation>
        <location evidence="5">Cytoplasm</location>
    </subcellularLocation>
</comment>
<dbReference type="GO" id="GO:0032259">
    <property type="term" value="P:methylation"/>
    <property type="evidence" value="ECO:0007669"/>
    <property type="project" value="UniProtKB-KW"/>
</dbReference>
<keyword evidence="3 5" id="KW-0808">Transferase</keyword>
<evidence type="ECO:0000256" key="1">
    <source>
        <dbReference type="ARBA" id="ARBA00022490"/>
    </source>
</evidence>
<dbReference type="Gene3D" id="3.40.50.150">
    <property type="entry name" value="Vaccinia Virus protein VP39"/>
    <property type="match status" value="1"/>
</dbReference>
<dbReference type="Pfam" id="PF13649">
    <property type="entry name" value="Methyltransf_25"/>
    <property type="match status" value="1"/>
</dbReference>
<dbReference type="GO" id="GO:0030798">
    <property type="term" value="F:trans-aconitate 2-methyltransferase activity"/>
    <property type="evidence" value="ECO:0007669"/>
    <property type="project" value="UniProtKB-UniRule"/>
</dbReference>
<keyword evidence="1 5" id="KW-0963">Cytoplasm</keyword>
<feature type="domain" description="Methyltransferase" evidence="6">
    <location>
        <begin position="48"/>
        <end position="143"/>
    </location>
</feature>
<reference evidence="8" key="1">
    <citation type="submission" date="2016-10" db="EMBL/GenBank/DDBJ databases">
        <authorList>
            <person name="Varghese N."/>
            <person name="Submissions S."/>
        </authorList>
    </citation>
    <scope>NUCLEOTIDE SEQUENCE [LARGE SCALE GENOMIC DNA]</scope>
    <source>
        <strain evidence="8">PL19</strain>
    </source>
</reference>
<dbReference type="InterPro" id="IPR023506">
    <property type="entry name" value="Trans-aconitate_MeTrfase"/>
</dbReference>
<dbReference type="CDD" id="cd02440">
    <property type="entry name" value="AdoMet_MTases"/>
    <property type="match status" value="1"/>
</dbReference>
<evidence type="ECO:0000259" key="6">
    <source>
        <dbReference type="Pfam" id="PF13649"/>
    </source>
</evidence>
<dbReference type="EMBL" id="FOSG01000001">
    <property type="protein sequence ID" value="SFJ74790.1"/>
    <property type="molecule type" value="Genomic_DNA"/>
</dbReference>
<evidence type="ECO:0000313" key="7">
    <source>
        <dbReference type="EMBL" id="SFJ74790.1"/>
    </source>
</evidence>
<dbReference type="InterPro" id="IPR029063">
    <property type="entry name" value="SAM-dependent_MTases_sf"/>
</dbReference>
<name>A0A1I3TVW6_9ACTN</name>
<keyword evidence="2 5" id="KW-0489">Methyltransferase</keyword>
<dbReference type="Proteomes" id="UP000198928">
    <property type="component" value="Unassembled WGS sequence"/>
</dbReference>
<dbReference type="InterPro" id="IPR023149">
    <property type="entry name" value="Trans_acon_MeTrfase_C"/>
</dbReference>
<comment type="function">
    <text evidence="5">Catalyzes the S-adenosylmethionine monomethyl esterification of trans-aconitate.</text>
</comment>
<dbReference type="GO" id="GO:0005737">
    <property type="term" value="C:cytoplasm"/>
    <property type="evidence" value="ECO:0007669"/>
    <property type="project" value="UniProtKB-SubCell"/>
</dbReference>
<dbReference type="EC" id="2.1.1.144" evidence="5"/>
<dbReference type="PANTHER" id="PTHR43861">
    <property type="entry name" value="TRANS-ACONITATE 2-METHYLTRANSFERASE-RELATED"/>
    <property type="match status" value="1"/>
</dbReference>
<dbReference type="RefSeq" id="WP_093846595.1">
    <property type="nucleotide sequence ID" value="NZ_FOSG01000001.1"/>
</dbReference>
<dbReference type="HAMAP" id="MF_00560">
    <property type="entry name" value="Tran_acon_Me_trans"/>
    <property type="match status" value="1"/>
</dbReference>
<keyword evidence="8" id="KW-1185">Reference proteome</keyword>
<dbReference type="PANTHER" id="PTHR43861:SF1">
    <property type="entry name" value="TRANS-ACONITATE 2-METHYLTRANSFERASE"/>
    <property type="match status" value="1"/>
</dbReference>
<dbReference type="InterPro" id="IPR041698">
    <property type="entry name" value="Methyltransf_25"/>
</dbReference>
<dbReference type="Gene3D" id="1.10.150.290">
    <property type="entry name" value="S-adenosyl-L-methionine-dependent methyltransferases"/>
    <property type="match status" value="1"/>
</dbReference>
<dbReference type="GO" id="GO:0017000">
    <property type="term" value="P:antibiotic biosynthetic process"/>
    <property type="evidence" value="ECO:0007669"/>
    <property type="project" value="UniProtKB-ARBA"/>
</dbReference>
<gene>
    <name evidence="5" type="primary">tam</name>
    <name evidence="7" type="ORF">SAMN05192584_101118</name>
</gene>